<reference evidence="3 4" key="1">
    <citation type="journal article" date="2015" name="Fungal Genet. Biol.">
        <title>Evolution of novel wood decay mechanisms in Agaricales revealed by the genome sequences of Fistulina hepatica and Cylindrobasidium torrendii.</title>
        <authorList>
            <person name="Floudas D."/>
            <person name="Held B.W."/>
            <person name="Riley R."/>
            <person name="Nagy L.G."/>
            <person name="Koehler G."/>
            <person name="Ransdell A.S."/>
            <person name="Younus H."/>
            <person name="Chow J."/>
            <person name="Chiniquy J."/>
            <person name="Lipzen A."/>
            <person name="Tritt A."/>
            <person name="Sun H."/>
            <person name="Haridas S."/>
            <person name="LaButti K."/>
            <person name="Ohm R.A."/>
            <person name="Kues U."/>
            <person name="Blanchette R.A."/>
            <person name="Grigoriev I.V."/>
            <person name="Minto R.E."/>
            <person name="Hibbett D.S."/>
        </authorList>
    </citation>
    <scope>NUCLEOTIDE SEQUENCE [LARGE SCALE GENOMIC DNA]</scope>
    <source>
        <strain evidence="3 4">FP15055 ss-10</strain>
    </source>
</reference>
<dbReference type="Proteomes" id="UP000054007">
    <property type="component" value="Unassembled WGS sequence"/>
</dbReference>
<organism evidence="3 4">
    <name type="scientific">Cylindrobasidium torrendii FP15055 ss-10</name>
    <dbReference type="NCBI Taxonomy" id="1314674"/>
    <lineage>
        <taxon>Eukaryota</taxon>
        <taxon>Fungi</taxon>
        <taxon>Dikarya</taxon>
        <taxon>Basidiomycota</taxon>
        <taxon>Agaricomycotina</taxon>
        <taxon>Agaricomycetes</taxon>
        <taxon>Agaricomycetidae</taxon>
        <taxon>Agaricales</taxon>
        <taxon>Marasmiineae</taxon>
        <taxon>Physalacriaceae</taxon>
        <taxon>Cylindrobasidium</taxon>
    </lineage>
</organism>
<dbReference type="Pfam" id="PF07110">
    <property type="entry name" value="EthD"/>
    <property type="match status" value="1"/>
</dbReference>
<name>A0A0D7BQ54_9AGAR</name>
<dbReference type="EMBL" id="KN880445">
    <property type="protein sequence ID" value="KIY72299.1"/>
    <property type="molecule type" value="Genomic_DNA"/>
</dbReference>
<feature type="domain" description="EthD" evidence="2">
    <location>
        <begin position="23"/>
        <end position="116"/>
    </location>
</feature>
<gene>
    <name evidence="3" type="ORF">CYLTODRAFT_486507</name>
</gene>
<keyword evidence="4" id="KW-1185">Reference proteome</keyword>
<evidence type="ECO:0000313" key="4">
    <source>
        <dbReference type="Proteomes" id="UP000054007"/>
    </source>
</evidence>
<dbReference type="Gene3D" id="3.30.70.100">
    <property type="match status" value="1"/>
</dbReference>
<dbReference type="GO" id="GO:0016491">
    <property type="term" value="F:oxidoreductase activity"/>
    <property type="evidence" value="ECO:0007669"/>
    <property type="project" value="InterPro"/>
</dbReference>
<protein>
    <recommendedName>
        <fullName evidence="2">EthD domain-containing protein</fullName>
    </recommendedName>
</protein>
<evidence type="ECO:0000259" key="2">
    <source>
        <dbReference type="Pfam" id="PF07110"/>
    </source>
</evidence>
<evidence type="ECO:0000256" key="1">
    <source>
        <dbReference type="ARBA" id="ARBA00005986"/>
    </source>
</evidence>
<comment type="similarity">
    <text evidence="1">Belongs to the tpcK family.</text>
</comment>
<dbReference type="InterPro" id="IPR009799">
    <property type="entry name" value="EthD_dom"/>
</dbReference>
<dbReference type="OrthoDB" id="3183782at2759"/>
<proteinExistence type="inferred from homology"/>
<dbReference type="SUPFAM" id="SSF54909">
    <property type="entry name" value="Dimeric alpha+beta barrel"/>
    <property type="match status" value="1"/>
</dbReference>
<dbReference type="STRING" id="1314674.A0A0D7BQ54"/>
<sequence>MSTTTAIPPKSERARLLALVKRKPGISKEDFCEYWWKTHAPMLLGIMPEPGYLKVDQMHINDEINAQFAELGAKTTSEWDGAAVIEAASWDDIFKIMGDEEYLKARKEDEAKFVDADATLLIPVVNINFINN</sequence>
<accession>A0A0D7BQ54</accession>
<dbReference type="AlphaFoldDB" id="A0A0D7BQ54"/>
<dbReference type="InterPro" id="IPR011008">
    <property type="entry name" value="Dimeric_a/b-barrel"/>
</dbReference>
<evidence type="ECO:0000313" key="3">
    <source>
        <dbReference type="EMBL" id="KIY72299.1"/>
    </source>
</evidence>